<gene>
    <name evidence="1" type="ORF">NCTC9935_00697</name>
</gene>
<evidence type="ECO:0000313" key="2">
    <source>
        <dbReference type="Proteomes" id="UP000250192"/>
    </source>
</evidence>
<sequence length="204" mass="22717">MPLIFHWHTNCDNLLKVQHFKDNRSSNLASALLHGTHPVTQRLRIDPQLAANTLDSTLAASRIGTSLQRYTRRTLTQLQRVLTLTRHPKPPIRPKPLSTIPGTQQPSIATISMCSRHVSGWAGSQVLKTCLERPGTMSRSREGPLRSRMGVTSKITVTYLSWCGVWCHTCSSTPLMRTPSNRVGSLISRRWPLPRTAVLAALPS</sequence>
<keyword evidence="2" id="KW-1185">Reference proteome</keyword>
<organism evidence="1 2">
    <name type="scientific">Schaalia odontolytica</name>
    <dbReference type="NCBI Taxonomy" id="1660"/>
    <lineage>
        <taxon>Bacteria</taxon>
        <taxon>Bacillati</taxon>
        <taxon>Actinomycetota</taxon>
        <taxon>Actinomycetes</taxon>
        <taxon>Actinomycetales</taxon>
        <taxon>Actinomycetaceae</taxon>
        <taxon>Schaalia</taxon>
    </lineage>
</organism>
<evidence type="ECO:0000313" key="1">
    <source>
        <dbReference type="EMBL" id="SPT55202.1"/>
    </source>
</evidence>
<protein>
    <submittedName>
        <fullName evidence="1">Uncharacterized protein</fullName>
    </submittedName>
</protein>
<dbReference type="AlphaFoldDB" id="A0A2X0VMT2"/>
<accession>A0A2X0VMT2</accession>
<reference evidence="1 2" key="1">
    <citation type="submission" date="2018-06" db="EMBL/GenBank/DDBJ databases">
        <authorList>
            <consortium name="Pathogen Informatics"/>
            <person name="Doyle S."/>
        </authorList>
    </citation>
    <scope>NUCLEOTIDE SEQUENCE [LARGE SCALE GENOMIC DNA]</scope>
    <source>
        <strain evidence="1 2">NCTC9935</strain>
    </source>
</reference>
<dbReference type="EMBL" id="UAPR01000002">
    <property type="protein sequence ID" value="SPT55202.1"/>
    <property type="molecule type" value="Genomic_DNA"/>
</dbReference>
<name>A0A2X0VMT2_9ACTO</name>
<proteinExistence type="predicted"/>
<dbReference type="Proteomes" id="UP000250192">
    <property type="component" value="Unassembled WGS sequence"/>
</dbReference>